<comment type="caution">
    <text evidence="2">The sequence shown here is derived from an EMBL/GenBank/DDBJ whole genome shotgun (WGS) entry which is preliminary data.</text>
</comment>
<feature type="compositionally biased region" description="Basic and acidic residues" evidence="1">
    <location>
        <begin position="119"/>
        <end position="129"/>
    </location>
</feature>
<dbReference type="Proteomes" id="UP001187531">
    <property type="component" value="Unassembled WGS sequence"/>
</dbReference>
<feature type="non-terminal residue" evidence="2">
    <location>
        <position position="129"/>
    </location>
</feature>
<feature type="region of interest" description="Disordered" evidence="1">
    <location>
        <begin position="99"/>
        <end position="129"/>
    </location>
</feature>
<evidence type="ECO:0000256" key="1">
    <source>
        <dbReference type="SAM" id="MobiDB-lite"/>
    </source>
</evidence>
<evidence type="ECO:0000313" key="2">
    <source>
        <dbReference type="EMBL" id="KAK2712619.1"/>
    </source>
</evidence>
<protein>
    <submittedName>
        <fullName evidence="2">Uncharacterized protein</fullName>
    </submittedName>
</protein>
<gene>
    <name evidence="2" type="ORF">QYM36_011342</name>
</gene>
<keyword evidence="3" id="KW-1185">Reference proteome</keyword>
<accession>A0AA88L4J1</accession>
<evidence type="ECO:0000313" key="3">
    <source>
        <dbReference type="Proteomes" id="UP001187531"/>
    </source>
</evidence>
<reference evidence="2" key="1">
    <citation type="submission" date="2023-07" db="EMBL/GenBank/DDBJ databases">
        <title>Chromosome-level genome assembly of Artemia franciscana.</title>
        <authorList>
            <person name="Jo E."/>
        </authorList>
    </citation>
    <scope>NUCLEOTIDE SEQUENCE</scope>
    <source>
        <tissue evidence="2">Whole body</tissue>
    </source>
</reference>
<feature type="region of interest" description="Disordered" evidence="1">
    <location>
        <begin position="1"/>
        <end position="24"/>
    </location>
</feature>
<proteinExistence type="predicted"/>
<name>A0AA88L4J1_ARTSF</name>
<dbReference type="EMBL" id="JAVRJZ010000015">
    <property type="protein sequence ID" value="KAK2712619.1"/>
    <property type="molecule type" value="Genomic_DNA"/>
</dbReference>
<sequence>MTGVELQPSKAGTINTATDEEHSVSQKVEWNYRQGKFILRSTESRSIASREEETSYEAVLDYRTGIITGEKTISETPYKSSSKKIRHSKLEDRLYQCSESAENTPEQTSLVNAITKDSNVTEKQFEEEP</sequence>
<feature type="compositionally biased region" description="Polar residues" evidence="1">
    <location>
        <begin position="99"/>
        <end position="118"/>
    </location>
</feature>
<organism evidence="2 3">
    <name type="scientific">Artemia franciscana</name>
    <name type="common">Brine shrimp</name>
    <name type="synonym">Artemia sanfranciscana</name>
    <dbReference type="NCBI Taxonomy" id="6661"/>
    <lineage>
        <taxon>Eukaryota</taxon>
        <taxon>Metazoa</taxon>
        <taxon>Ecdysozoa</taxon>
        <taxon>Arthropoda</taxon>
        <taxon>Crustacea</taxon>
        <taxon>Branchiopoda</taxon>
        <taxon>Anostraca</taxon>
        <taxon>Artemiidae</taxon>
        <taxon>Artemia</taxon>
    </lineage>
</organism>
<dbReference type="AlphaFoldDB" id="A0AA88L4J1"/>